<feature type="region of interest" description="Disordered" evidence="1">
    <location>
        <begin position="88"/>
        <end position="114"/>
    </location>
</feature>
<dbReference type="AlphaFoldDB" id="A0A9Q1IZW9"/>
<sequence length="197" mass="21366">MGGKKPPHKPWEVFLINLLTDKCRRRAGPQSEARNAHKALHKPAVGRARVQGFEEQRSGRLSSSQTPAADLLFLPSCIVAVCSEGNQGEAAEPGLHGSECHTRARPRPPGPGAPARIKIRRMCEGIRRPQIKDAPLWTQTLQNAAAATTAAFTHSLRREEDKEPTFLRMEGWGVGVSTAGGGFKTCCLSSCCYLTQA</sequence>
<dbReference type="Proteomes" id="UP001152622">
    <property type="component" value="Chromosome 5"/>
</dbReference>
<evidence type="ECO:0000313" key="2">
    <source>
        <dbReference type="EMBL" id="KAJ8359730.1"/>
    </source>
</evidence>
<evidence type="ECO:0000313" key="3">
    <source>
        <dbReference type="Proteomes" id="UP001152622"/>
    </source>
</evidence>
<reference evidence="2" key="1">
    <citation type="journal article" date="2023" name="Science">
        <title>Genome structures resolve the early diversification of teleost fishes.</title>
        <authorList>
            <person name="Parey E."/>
            <person name="Louis A."/>
            <person name="Montfort J."/>
            <person name="Bouchez O."/>
            <person name="Roques C."/>
            <person name="Iampietro C."/>
            <person name="Lluch J."/>
            <person name="Castinel A."/>
            <person name="Donnadieu C."/>
            <person name="Desvignes T."/>
            <person name="Floi Bucao C."/>
            <person name="Jouanno E."/>
            <person name="Wen M."/>
            <person name="Mejri S."/>
            <person name="Dirks R."/>
            <person name="Jansen H."/>
            <person name="Henkel C."/>
            <person name="Chen W.J."/>
            <person name="Zahm M."/>
            <person name="Cabau C."/>
            <person name="Klopp C."/>
            <person name="Thompson A.W."/>
            <person name="Robinson-Rechavi M."/>
            <person name="Braasch I."/>
            <person name="Lecointre G."/>
            <person name="Bobe J."/>
            <person name="Postlethwait J.H."/>
            <person name="Berthelot C."/>
            <person name="Roest Crollius H."/>
            <person name="Guiguen Y."/>
        </authorList>
    </citation>
    <scope>NUCLEOTIDE SEQUENCE</scope>
    <source>
        <strain evidence="2">WJC10195</strain>
    </source>
</reference>
<dbReference type="EMBL" id="JAINUF010000005">
    <property type="protein sequence ID" value="KAJ8359730.1"/>
    <property type="molecule type" value="Genomic_DNA"/>
</dbReference>
<protein>
    <submittedName>
        <fullName evidence="2">Uncharacterized protein</fullName>
    </submittedName>
</protein>
<gene>
    <name evidence="2" type="ORF">SKAU_G00162550</name>
</gene>
<accession>A0A9Q1IZW9</accession>
<keyword evidence="3" id="KW-1185">Reference proteome</keyword>
<proteinExistence type="predicted"/>
<evidence type="ECO:0000256" key="1">
    <source>
        <dbReference type="SAM" id="MobiDB-lite"/>
    </source>
</evidence>
<name>A0A9Q1IZW9_SYNKA</name>
<organism evidence="2 3">
    <name type="scientific">Synaphobranchus kaupii</name>
    <name type="common">Kaup's arrowtooth eel</name>
    <dbReference type="NCBI Taxonomy" id="118154"/>
    <lineage>
        <taxon>Eukaryota</taxon>
        <taxon>Metazoa</taxon>
        <taxon>Chordata</taxon>
        <taxon>Craniata</taxon>
        <taxon>Vertebrata</taxon>
        <taxon>Euteleostomi</taxon>
        <taxon>Actinopterygii</taxon>
        <taxon>Neopterygii</taxon>
        <taxon>Teleostei</taxon>
        <taxon>Anguilliformes</taxon>
        <taxon>Synaphobranchidae</taxon>
        <taxon>Synaphobranchus</taxon>
    </lineage>
</organism>
<comment type="caution">
    <text evidence="2">The sequence shown here is derived from an EMBL/GenBank/DDBJ whole genome shotgun (WGS) entry which is preliminary data.</text>
</comment>